<sequence length="490" mass="54308">MEPNFKLKNLNGEEVTIFELQEAMGKGEVTSRELVMYYMYRIATHDQSGQNINSIMEINPDAIFIAEALDKERKTRGIRGYLHGIPVLLKENIETKDKMRTSAGALALENNISETDAFLVKKLREAGAIILGKTNMTELANGVSSKMWAGYSSKGGQVLNPYGDFFVGGSSSGSAVAVASNFTSVAVGTETSASILSPAIQNSIVGIKPTVGLISRTGIIPYSYSQDTAGAIARTVSDASILLSVLAGKDDNDPATWKNDDTIDYSTYLDKNGLEGAKIGVYRDVPLEQFRDPDEYDKILFNNTVEELTNAGAIVIEDIEMPAFDRKWNWNKLNNEFKHGLDNYLRNLPQSMPVHTFSELVEWNEKNSEKALKYGQDLLENRQHLVNPLKNPNYILESLTDLYYSQNEGIDYAIEKYGLDAIMFPSYVGAEICARAGYPSVAVPAGFKDNGRPFGVTFAGKAFSEPMLIRIAFAYEQRTKHRKKPLLSYK</sequence>
<dbReference type="SUPFAM" id="SSF75304">
    <property type="entry name" value="Amidase signature (AS) enzymes"/>
    <property type="match status" value="1"/>
</dbReference>
<evidence type="ECO:0000313" key="3">
    <source>
        <dbReference type="Proteomes" id="UP000254400"/>
    </source>
</evidence>
<dbReference type="NCBIfam" id="NF005300">
    <property type="entry name" value="PRK06828.1"/>
    <property type="match status" value="1"/>
</dbReference>
<reference evidence="2 3" key="1">
    <citation type="submission" date="2018-06" db="EMBL/GenBank/DDBJ databases">
        <authorList>
            <consortium name="Pathogen Informatics"/>
            <person name="Doyle S."/>
        </authorList>
    </citation>
    <scope>NUCLEOTIDE SEQUENCE [LARGE SCALE GENOMIC DNA]</scope>
    <source>
        <strain evidence="2 3">NCTC10343</strain>
    </source>
</reference>
<dbReference type="EC" id="3.5.1.4" evidence="2"/>
<dbReference type="Pfam" id="PF01425">
    <property type="entry name" value="Amidase"/>
    <property type="match status" value="1"/>
</dbReference>
<feature type="domain" description="Amidase" evidence="1">
    <location>
        <begin position="33"/>
        <end position="468"/>
    </location>
</feature>
<gene>
    <name evidence="2" type="primary">gatA1</name>
    <name evidence="2" type="ORF">NCTC10343_01769</name>
</gene>
<dbReference type="EC" id="6.3.5.-" evidence="2"/>
<dbReference type="InterPro" id="IPR036928">
    <property type="entry name" value="AS_sf"/>
</dbReference>
<dbReference type="PANTHER" id="PTHR42678:SF34">
    <property type="entry name" value="OS04G0183300 PROTEIN"/>
    <property type="match status" value="1"/>
</dbReference>
<protein>
    <submittedName>
        <fullName evidence="2">Amidase</fullName>
        <ecNumber evidence="2">3.5.1.4</ecNumber>
        <ecNumber evidence="2">6.3.5.-</ecNumber>
    </submittedName>
</protein>
<dbReference type="GO" id="GO:0004040">
    <property type="term" value="F:amidase activity"/>
    <property type="evidence" value="ECO:0007669"/>
    <property type="project" value="UniProtKB-EC"/>
</dbReference>
<evidence type="ECO:0000313" key="2">
    <source>
        <dbReference type="EMBL" id="SUA68598.1"/>
    </source>
</evidence>
<organism evidence="2 3">
    <name type="scientific">Paenibacillus polymyxa</name>
    <name type="common">Bacillus polymyxa</name>
    <dbReference type="NCBI Taxonomy" id="1406"/>
    <lineage>
        <taxon>Bacteria</taxon>
        <taxon>Bacillati</taxon>
        <taxon>Bacillota</taxon>
        <taxon>Bacilli</taxon>
        <taxon>Bacillales</taxon>
        <taxon>Paenibacillaceae</taxon>
        <taxon>Paenibacillus</taxon>
    </lineage>
</organism>
<keyword evidence="2" id="KW-0436">Ligase</keyword>
<name>A0A378XXC4_PAEPO</name>
<evidence type="ECO:0000259" key="1">
    <source>
        <dbReference type="Pfam" id="PF01425"/>
    </source>
</evidence>
<proteinExistence type="predicted"/>
<accession>A0A378XXC4</accession>
<dbReference type="GeneID" id="93350550"/>
<dbReference type="GO" id="GO:0016874">
    <property type="term" value="F:ligase activity"/>
    <property type="evidence" value="ECO:0007669"/>
    <property type="project" value="UniProtKB-KW"/>
</dbReference>
<dbReference type="InterPro" id="IPR023631">
    <property type="entry name" value="Amidase_dom"/>
</dbReference>
<keyword evidence="2" id="KW-0378">Hydrolase</keyword>
<dbReference type="Proteomes" id="UP000254400">
    <property type="component" value="Unassembled WGS sequence"/>
</dbReference>
<dbReference type="EMBL" id="UGSC01000001">
    <property type="protein sequence ID" value="SUA68598.1"/>
    <property type="molecule type" value="Genomic_DNA"/>
</dbReference>
<dbReference type="PANTHER" id="PTHR42678">
    <property type="entry name" value="AMIDASE"/>
    <property type="match status" value="1"/>
</dbReference>
<dbReference type="Gene3D" id="3.90.1300.10">
    <property type="entry name" value="Amidase signature (AS) domain"/>
    <property type="match status" value="1"/>
</dbReference>
<dbReference type="RefSeq" id="WP_019686816.1">
    <property type="nucleotide sequence ID" value="NZ_CP036496.1"/>
</dbReference>
<dbReference type="AlphaFoldDB" id="A0A378XXC4"/>